<dbReference type="PANTHER" id="PTHR19325">
    <property type="entry name" value="COMPLEMENT COMPONENT-RELATED SUSHI DOMAIN-CONTAINING"/>
    <property type="match status" value="1"/>
</dbReference>
<name>Q4T9F2_TETNG</name>
<dbReference type="AlphaFoldDB" id="Q4T9F2"/>
<dbReference type="PRINTS" id="PR00343">
    <property type="entry name" value="SELECTIN"/>
</dbReference>
<comment type="caution">
    <text evidence="19">The sequence shown here is derived from an EMBL/GenBank/DDBJ whole genome shotgun (WGS) entry which is preliminary data.</text>
</comment>
<feature type="disulfide bond" evidence="16">
    <location>
        <begin position="279"/>
        <end position="306"/>
    </location>
</feature>
<feature type="domain" description="Sushi" evidence="18">
    <location>
        <begin position="467"/>
        <end position="529"/>
    </location>
</feature>
<gene>
    <name evidence="19" type="ORF">GSTENG00004779001</name>
</gene>
<dbReference type="InterPro" id="IPR002396">
    <property type="entry name" value="Selectin_superfamily"/>
</dbReference>
<reference evidence="19" key="1">
    <citation type="journal article" date="2004" name="Nature">
        <title>Genome duplication in the teleost fish Tetraodon nigroviridis reveals the early vertebrate proto-karyotype.</title>
        <authorList>
            <person name="Jaillon O."/>
            <person name="Aury J.-M."/>
            <person name="Brunet F."/>
            <person name="Petit J.-L."/>
            <person name="Stange-Thomann N."/>
            <person name="Mauceli E."/>
            <person name="Bouneau L."/>
            <person name="Fischer C."/>
            <person name="Ozouf-Costaz C."/>
            <person name="Bernot A."/>
            <person name="Nicaud S."/>
            <person name="Jaffe D."/>
            <person name="Fisher S."/>
            <person name="Lutfalla G."/>
            <person name="Dossat C."/>
            <person name="Segurens B."/>
            <person name="Dasilva C."/>
            <person name="Salanoubat M."/>
            <person name="Levy M."/>
            <person name="Boudet N."/>
            <person name="Castellano S."/>
            <person name="Anthouard V."/>
            <person name="Jubin C."/>
            <person name="Castelli V."/>
            <person name="Katinka M."/>
            <person name="Vacherie B."/>
            <person name="Biemont C."/>
            <person name="Skalli Z."/>
            <person name="Cattolico L."/>
            <person name="Poulain J."/>
            <person name="De Berardinis V."/>
            <person name="Cruaud C."/>
            <person name="Duprat S."/>
            <person name="Brottier P."/>
            <person name="Coutanceau J.-P."/>
            <person name="Gouzy J."/>
            <person name="Parra G."/>
            <person name="Lardier G."/>
            <person name="Chapple C."/>
            <person name="McKernan K.J."/>
            <person name="McEwan P."/>
            <person name="Bosak S."/>
            <person name="Kellis M."/>
            <person name="Volff J.-N."/>
            <person name="Guigo R."/>
            <person name="Zody M.C."/>
            <person name="Mesirov J."/>
            <person name="Lindblad-Toh K."/>
            <person name="Birren B."/>
            <person name="Nusbaum C."/>
            <person name="Kahn D."/>
            <person name="Robinson-Rechavi M."/>
            <person name="Laudet V."/>
            <person name="Schachter V."/>
            <person name="Quetier F."/>
            <person name="Saurin W."/>
            <person name="Scarpelli C."/>
            <person name="Wincker P."/>
            <person name="Lander E.S."/>
            <person name="Weissenbach J."/>
            <person name="Roest Crollius H."/>
        </authorList>
    </citation>
    <scope>NUCLEOTIDE SEQUENCE [LARGE SCALE GENOMIC DNA]</scope>
</reference>
<dbReference type="SMART" id="SM00034">
    <property type="entry name" value="CLECT"/>
    <property type="match status" value="1"/>
</dbReference>
<feature type="non-terminal residue" evidence="19">
    <location>
        <position position="529"/>
    </location>
</feature>
<feature type="disulfide bond" evidence="16">
    <location>
        <begin position="217"/>
        <end position="244"/>
    </location>
</feature>
<feature type="domain" description="Sushi" evidence="18">
    <location>
        <begin position="404"/>
        <end position="466"/>
    </location>
</feature>
<feature type="disulfide bond" evidence="16">
    <location>
        <begin position="437"/>
        <end position="464"/>
    </location>
</feature>
<feature type="domain" description="Sushi" evidence="18">
    <location>
        <begin position="247"/>
        <end position="308"/>
    </location>
</feature>
<evidence type="ECO:0000256" key="6">
    <source>
        <dbReference type="ARBA" id="ARBA00022692"/>
    </source>
</evidence>
<keyword evidence="4" id="KW-0245">EGF-like domain</keyword>
<evidence type="ECO:0000256" key="8">
    <source>
        <dbReference type="ARBA" id="ARBA00022729"/>
    </source>
</evidence>
<dbReference type="Pfam" id="PF00084">
    <property type="entry name" value="Sushi"/>
    <property type="match status" value="5"/>
</dbReference>
<dbReference type="FunFam" id="2.10.70.10:FF:000001">
    <property type="entry name" value="Selectin P"/>
    <property type="match status" value="3"/>
</dbReference>
<organism evidence="19">
    <name type="scientific">Tetraodon nigroviridis</name>
    <name type="common">Spotted green pufferfish</name>
    <name type="synonym">Chelonodon nigroviridis</name>
    <dbReference type="NCBI Taxonomy" id="99883"/>
    <lineage>
        <taxon>Eukaryota</taxon>
        <taxon>Metazoa</taxon>
        <taxon>Chordata</taxon>
        <taxon>Craniata</taxon>
        <taxon>Vertebrata</taxon>
        <taxon>Euteleostomi</taxon>
        <taxon>Actinopterygii</taxon>
        <taxon>Neopterygii</taxon>
        <taxon>Teleostei</taxon>
        <taxon>Neoteleostei</taxon>
        <taxon>Acanthomorphata</taxon>
        <taxon>Eupercaria</taxon>
        <taxon>Tetraodontiformes</taxon>
        <taxon>Tetradontoidea</taxon>
        <taxon>Tetraodontidae</taxon>
        <taxon>Tetraodon</taxon>
    </lineage>
</organism>
<feature type="domain" description="C-type lectin" evidence="17">
    <location>
        <begin position="4"/>
        <end position="124"/>
    </location>
</feature>
<dbReference type="GO" id="GO:0007155">
    <property type="term" value="P:cell adhesion"/>
    <property type="evidence" value="ECO:0007669"/>
    <property type="project" value="UniProtKB-KW"/>
</dbReference>
<keyword evidence="5 16" id="KW-0768">Sushi</keyword>
<evidence type="ECO:0000256" key="3">
    <source>
        <dbReference type="ARBA" id="ARBA00022475"/>
    </source>
</evidence>
<keyword evidence="11" id="KW-0130">Cell adhesion</keyword>
<feature type="non-terminal residue" evidence="19">
    <location>
        <position position="1"/>
    </location>
</feature>
<dbReference type="InterPro" id="IPR016187">
    <property type="entry name" value="CTDL_fold"/>
</dbReference>
<comment type="subcellular location">
    <subcellularLocation>
        <location evidence="1">Cell membrane</location>
    </subcellularLocation>
    <subcellularLocation>
        <location evidence="2">Membrane</location>
        <topology evidence="2">Single-pass type I membrane protein</topology>
    </subcellularLocation>
</comment>
<keyword evidence="13" id="KW-0472">Membrane</keyword>
<evidence type="ECO:0000256" key="4">
    <source>
        <dbReference type="ARBA" id="ARBA00022536"/>
    </source>
</evidence>
<dbReference type="Pfam" id="PF00059">
    <property type="entry name" value="Lectin_C"/>
    <property type="match status" value="1"/>
</dbReference>
<dbReference type="PANTHER" id="PTHR19325:SF493">
    <property type="entry name" value="E-SELECTIN"/>
    <property type="match status" value="1"/>
</dbReference>
<feature type="domain" description="Sushi" evidence="18">
    <location>
        <begin position="184"/>
        <end position="246"/>
    </location>
</feature>
<keyword evidence="12" id="KW-1133">Transmembrane helix</keyword>
<evidence type="ECO:0000256" key="16">
    <source>
        <dbReference type="PROSITE-ProRule" id="PRU00302"/>
    </source>
</evidence>
<dbReference type="GO" id="GO:0005886">
    <property type="term" value="C:plasma membrane"/>
    <property type="evidence" value="ECO:0007669"/>
    <property type="project" value="UniProtKB-SubCell"/>
</dbReference>
<evidence type="ECO:0000256" key="15">
    <source>
        <dbReference type="ARBA" id="ARBA00023180"/>
    </source>
</evidence>
<proteinExistence type="predicted"/>
<keyword evidence="10" id="KW-0106">Calcium</keyword>
<dbReference type="InterPro" id="IPR018378">
    <property type="entry name" value="C-type_lectin_CS"/>
</dbReference>
<sequence>IGEVHAWTYNYSTVPSRSWSMASQWCQKYFMGMVPIRSQEETDYLNNLLPYNPKYYWIGIKKKDEVWIWEETGQKVPSEVQNWSPMEPDSIRGQNCVEIYIKRDKSTGKWNNENCQKKKGTICYTGKVLLVGKVVNSIQGSVTFACVQPPVCRILAALMQNVWRQLETIPASAIQVSRAHSVKKECPFLNQTISAGSIICSPPDAPYSYNSTCEVRCDEGYEASGQNHLQCDHTGQWSASVPACTVVQCNRLKAPHNAIISCENPLGEHSYGSTCTVECNKGFDLIGTNTTKCSSQGQWSPQLPVCQAKQCPALGSPAHGSLVCSAPHGEFSFGAQCGSTCEDGFLLNGTAETECTSQGVWSTETPHCLGKKSSLERNCSCLHEERPISCYMLDGIGLMPSIARPCPLLAKAPPNGTLTCSHPHSHSSYGSQCEFECDVGFWSKGASAITCNSSGVWSQDPPTCQPLQCEAIRVFSSSLYVNCSHPVEELSFGSQCFFSCKEGFSLNGTQTLTCTSAVFWSDTPPTCRG</sequence>
<dbReference type="SMART" id="SM00032">
    <property type="entry name" value="CCP"/>
    <property type="match status" value="5"/>
</dbReference>
<dbReference type="SUPFAM" id="SSF57535">
    <property type="entry name" value="Complement control module/SCR domain"/>
    <property type="match status" value="5"/>
</dbReference>
<evidence type="ECO:0000256" key="5">
    <source>
        <dbReference type="ARBA" id="ARBA00022659"/>
    </source>
</evidence>
<dbReference type="InterPro" id="IPR000436">
    <property type="entry name" value="Sushi_SCR_CCP_dom"/>
</dbReference>
<dbReference type="Gene3D" id="2.10.70.10">
    <property type="entry name" value="Complement Module, domain 1"/>
    <property type="match status" value="5"/>
</dbReference>
<evidence type="ECO:0000256" key="10">
    <source>
        <dbReference type="ARBA" id="ARBA00022837"/>
    </source>
</evidence>
<feature type="disulfide bond" evidence="16">
    <location>
        <begin position="500"/>
        <end position="527"/>
    </location>
</feature>
<dbReference type="InterPro" id="IPR016186">
    <property type="entry name" value="C-type_lectin-like/link_sf"/>
</dbReference>
<dbReference type="KEGG" id="tng:GSTEN00004779G001"/>
<dbReference type="InterPro" id="IPR035976">
    <property type="entry name" value="Sushi/SCR/CCP_sf"/>
</dbReference>
<feature type="disulfide bond" evidence="16">
    <location>
        <begin position="341"/>
        <end position="368"/>
    </location>
</feature>
<evidence type="ECO:0000256" key="12">
    <source>
        <dbReference type="ARBA" id="ARBA00022989"/>
    </source>
</evidence>
<protein>
    <submittedName>
        <fullName evidence="19">(spotted green pufferfish) hypothetical protein</fullName>
    </submittedName>
</protein>
<dbReference type="Gene3D" id="3.10.100.10">
    <property type="entry name" value="Mannose-Binding Protein A, subunit A"/>
    <property type="match status" value="1"/>
</dbReference>
<keyword evidence="9" id="KW-0677">Repeat</keyword>
<feature type="domain" description="Sushi" evidence="18">
    <location>
        <begin position="309"/>
        <end position="370"/>
    </location>
</feature>
<evidence type="ECO:0000256" key="7">
    <source>
        <dbReference type="ARBA" id="ARBA00022723"/>
    </source>
</evidence>
<dbReference type="PROSITE" id="PS00615">
    <property type="entry name" value="C_TYPE_LECTIN_1"/>
    <property type="match status" value="1"/>
</dbReference>
<keyword evidence="7" id="KW-0479">Metal-binding</keyword>
<comment type="caution">
    <text evidence="16">Lacks conserved residue(s) required for the propagation of feature annotation.</text>
</comment>
<dbReference type="InterPro" id="IPR050350">
    <property type="entry name" value="Compl-Cell_Adhes-Reg"/>
</dbReference>
<keyword evidence="3" id="KW-1003">Cell membrane</keyword>
<evidence type="ECO:0000256" key="2">
    <source>
        <dbReference type="ARBA" id="ARBA00004479"/>
    </source>
</evidence>
<dbReference type="OrthoDB" id="406096at2759"/>
<evidence type="ECO:0000313" key="19">
    <source>
        <dbReference type="EMBL" id="CAF90480.1"/>
    </source>
</evidence>
<dbReference type="InterPro" id="IPR001304">
    <property type="entry name" value="C-type_lectin-like"/>
</dbReference>
<evidence type="ECO:0000256" key="14">
    <source>
        <dbReference type="ARBA" id="ARBA00023157"/>
    </source>
</evidence>
<keyword evidence="15" id="KW-0325">Glycoprotein</keyword>
<dbReference type="PROSITE" id="PS50923">
    <property type="entry name" value="SUSHI"/>
    <property type="match status" value="5"/>
</dbReference>
<evidence type="ECO:0000259" key="17">
    <source>
        <dbReference type="PROSITE" id="PS50041"/>
    </source>
</evidence>
<evidence type="ECO:0000256" key="9">
    <source>
        <dbReference type="ARBA" id="ARBA00022737"/>
    </source>
</evidence>
<keyword evidence="6" id="KW-0812">Transmembrane</keyword>
<evidence type="ECO:0000256" key="1">
    <source>
        <dbReference type="ARBA" id="ARBA00004236"/>
    </source>
</evidence>
<evidence type="ECO:0000256" key="11">
    <source>
        <dbReference type="ARBA" id="ARBA00022889"/>
    </source>
</evidence>
<dbReference type="GO" id="GO:0046872">
    <property type="term" value="F:metal ion binding"/>
    <property type="evidence" value="ECO:0007669"/>
    <property type="project" value="UniProtKB-KW"/>
</dbReference>
<keyword evidence="8" id="KW-0732">Signal</keyword>
<dbReference type="PROSITE" id="PS50041">
    <property type="entry name" value="C_TYPE_LECTIN_2"/>
    <property type="match status" value="1"/>
</dbReference>
<dbReference type="SUPFAM" id="SSF56436">
    <property type="entry name" value="C-type lectin-like"/>
    <property type="match status" value="1"/>
</dbReference>
<evidence type="ECO:0000259" key="18">
    <source>
        <dbReference type="PROSITE" id="PS50923"/>
    </source>
</evidence>
<dbReference type="CDD" id="cd00033">
    <property type="entry name" value="CCP"/>
    <property type="match status" value="5"/>
</dbReference>
<dbReference type="EMBL" id="CAAE01007583">
    <property type="protein sequence ID" value="CAF90480.1"/>
    <property type="molecule type" value="Genomic_DNA"/>
</dbReference>
<evidence type="ECO:0000256" key="13">
    <source>
        <dbReference type="ARBA" id="ARBA00023136"/>
    </source>
</evidence>
<accession>Q4T9F2</accession>
<reference evidence="19" key="2">
    <citation type="submission" date="2004-02" db="EMBL/GenBank/DDBJ databases">
        <authorList>
            <consortium name="Genoscope"/>
            <consortium name="Whitehead Institute Centre for Genome Research"/>
        </authorList>
    </citation>
    <scope>NUCLEOTIDE SEQUENCE</scope>
</reference>
<keyword evidence="14 16" id="KW-1015">Disulfide bond</keyword>